<dbReference type="Gene3D" id="3.40.50.2300">
    <property type="match status" value="2"/>
</dbReference>
<dbReference type="EC" id="2.7.13.3" evidence="3"/>
<dbReference type="Gene3D" id="3.30.450.20">
    <property type="entry name" value="PAS domain"/>
    <property type="match status" value="4"/>
</dbReference>
<dbReference type="Pfam" id="PF02518">
    <property type="entry name" value="HATPase_c"/>
    <property type="match status" value="1"/>
</dbReference>
<dbReference type="PROSITE" id="PS50110">
    <property type="entry name" value="RESPONSE_REGULATORY"/>
    <property type="match status" value="2"/>
</dbReference>
<evidence type="ECO:0000259" key="21">
    <source>
        <dbReference type="PROSITE" id="PS50894"/>
    </source>
</evidence>
<dbReference type="CDD" id="cd00088">
    <property type="entry name" value="HPT"/>
    <property type="match status" value="1"/>
</dbReference>
<dbReference type="HOGENOM" id="CLU_002188_0_0_10"/>
<feature type="domain" description="PAS" evidence="19">
    <location>
        <begin position="171"/>
        <end position="227"/>
    </location>
</feature>
<dbReference type="InterPro" id="IPR011006">
    <property type="entry name" value="CheY-like_superfamily"/>
</dbReference>
<dbReference type="SUPFAM" id="SSF47226">
    <property type="entry name" value="Histidine-containing phosphotransfer domain, HPT domain"/>
    <property type="match status" value="1"/>
</dbReference>
<dbReference type="CDD" id="cd16922">
    <property type="entry name" value="HATPase_EvgS-ArcB-TorS-like"/>
    <property type="match status" value="1"/>
</dbReference>
<organism evidence="22 23">
    <name type="scientific">Pseudopedobacter saltans (strain ATCC 51119 / DSM 12145 / JCM 21818 / CCUG 39354 / LMG 10337 / NBRC 100064 / NCIMB 13643)</name>
    <name type="common">Pedobacter saltans</name>
    <dbReference type="NCBI Taxonomy" id="762903"/>
    <lineage>
        <taxon>Bacteria</taxon>
        <taxon>Pseudomonadati</taxon>
        <taxon>Bacteroidota</taxon>
        <taxon>Sphingobacteriia</taxon>
        <taxon>Sphingobacteriales</taxon>
        <taxon>Sphingobacteriaceae</taxon>
        <taxon>Pseudopedobacter</taxon>
    </lineage>
</organism>
<evidence type="ECO:0000256" key="7">
    <source>
        <dbReference type="ARBA" id="ARBA00022692"/>
    </source>
</evidence>
<dbReference type="InterPro" id="IPR003594">
    <property type="entry name" value="HATPase_dom"/>
</dbReference>
<dbReference type="SUPFAM" id="SSF52172">
    <property type="entry name" value="CheY-like"/>
    <property type="match status" value="2"/>
</dbReference>
<protein>
    <recommendedName>
        <fullName evidence="3">histidine kinase</fullName>
        <ecNumber evidence="3">2.7.13.3</ecNumber>
    </recommendedName>
</protein>
<reference evidence="22 23" key="1">
    <citation type="journal article" date="2011" name="Stand. Genomic Sci.">
        <title>Complete genome sequence of the gliding, heparinolytic Pedobacter saltans type strain (113).</title>
        <authorList>
            <person name="Liolios K."/>
            <person name="Sikorski J."/>
            <person name="Lu M."/>
            <person name="Nolan M."/>
            <person name="Lapidus A."/>
            <person name="Lucas S."/>
            <person name="Hammon N."/>
            <person name="Deshpande S."/>
            <person name="Cheng J.F."/>
            <person name="Tapia R."/>
            <person name="Han C."/>
            <person name="Goodwin L."/>
            <person name="Pitluck S."/>
            <person name="Huntemann M."/>
            <person name="Ivanova N."/>
            <person name="Pagani I."/>
            <person name="Mavromatis K."/>
            <person name="Ovchinikova G."/>
            <person name="Pati A."/>
            <person name="Chen A."/>
            <person name="Palaniappan K."/>
            <person name="Land M."/>
            <person name="Hauser L."/>
            <person name="Brambilla E.M."/>
            <person name="Kotsyurbenko O."/>
            <person name="Rohde M."/>
            <person name="Tindall B.J."/>
            <person name="Abt B."/>
            <person name="Goker M."/>
            <person name="Detter J.C."/>
            <person name="Woyke T."/>
            <person name="Bristow J."/>
            <person name="Eisen J.A."/>
            <person name="Markowitz V."/>
            <person name="Hugenholtz P."/>
            <person name="Klenk H.P."/>
            <person name="Kyrpides N.C."/>
        </authorList>
    </citation>
    <scope>NUCLEOTIDE SEQUENCE [LARGE SCALE GENOMIC DNA]</scope>
    <source>
        <strain evidence="23">ATCC 51119 / DSM 12145 / JCM 21818 / LMG 10337 / NBRC 100064 / NCIMB 13643</strain>
    </source>
</reference>
<dbReference type="InterPro" id="IPR004358">
    <property type="entry name" value="Sig_transdc_His_kin-like_C"/>
</dbReference>
<dbReference type="SUPFAM" id="SSF55874">
    <property type="entry name" value="ATPase domain of HSP90 chaperone/DNA topoisomerase II/histidine kinase"/>
    <property type="match status" value="1"/>
</dbReference>
<dbReference type="Pfam" id="PF08448">
    <property type="entry name" value="PAS_4"/>
    <property type="match status" value="1"/>
</dbReference>
<dbReference type="InterPro" id="IPR035965">
    <property type="entry name" value="PAS-like_dom_sf"/>
</dbReference>
<dbReference type="eggNOG" id="COG2205">
    <property type="taxonomic scope" value="Bacteria"/>
</dbReference>
<evidence type="ECO:0000259" key="18">
    <source>
        <dbReference type="PROSITE" id="PS50110"/>
    </source>
</evidence>
<evidence type="ECO:0000256" key="3">
    <source>
        <dbReference type="ARBA" id="ARBA00012438"/>
    </source>
</evidence>
<dbReference type="Pfam" id="PF13426">
    <property type="entry name" value="PAS_9"/>
    <property type="match status" value="1"/>
</dbReference>
<evidence type="ECO:0000256" key="4">
    <source>
        <dbReference type="ARBA" id="ARBA00022475"/>
    </source>
</evidence>
<dbReference type="Gene3D" id="1.20.120.160">
    <property type="entry name" value="HPT domain"/>
    <property type="match status" value="1"/>
</dbReference>
<keyword evidence="5 16" id="KW-0597">Phosphoprotein</keyword>
<dbReference type="InterPro" id="IPR036890">
    <property type="entry name" value="HATPase_C_sf"/>
</dbReference>
<dbReference type="SMART" id="SM00387">
    <property type="entry name" value="HATPase_c"/>
    <property type="match status" value="1"/>
</dbReference>
<dbReference type="SMART" id="SM00091">
    <property type="entry name" value="PAS"/>
    <property type="match status" value="3"/>
</dbReference>
<feature type="modified residue" description="4-aspartylphosphate" evidence="16">
    <location>
        <position position="1118"/>
    </location>
</feature>
<feature type="domain" description="PAC" evidence="20">
    <location>
        <begin position="490"/>
        <end position="541"/>
    </location>
</feature>
<keyword evidence="12" id="KW-0902">Two-component regulatory system</keyword>
<evidence type="ECO:0000256" key="1">
    <source>
        <dbReference type="ARBA" id="ARBA00000085"/>
    </source>
</evidence>
<dbReference type="InterPro" id="IPR036097">
    <property type="entry name" value="HisK_dim/P_sf"/>
</dbReference>
<evidence type="ECO:0000259" key="19">
    <source>
        <dbReference type="PROSITE" id="PS50112"/>
    </source>
</evidence>
<dbReference type="CDD" id="cd00130">
    <property type="entry name" value="PAS"/>
    <property type="match status" value="3"/>
</dbReference>
<dbReference type="InterPro" id="IPR003661">
    <property type="entry name" value="HisK_dim/P_dom"/>
</dbReference>
<name>F0S7F2_PSESL</name>
<keyword evidence="7" id="KW-0812">Transmembrane</keyword>
<feature type="domain" description="PAS" evidence="19">
    <location>
        <begin position="292"/>
        <end position="362"/>
    </location>
</feature>
<evidence type="ECO:0000256" key="5">
    <source>
        <dbReference type="ARBA" id="ARBA00022553"/>
    </source>
</evidence>
<dbReference type="InterPro" id="IPR013656">
    <property type="entry name" value="PAS_4"/>
</dbReference>
<evidence type="ECO:0000256" key="6">
    <source>
        <dbReference type="ARBA" id="ARBA00022679"/>
    </source>
</evidence>
<proteinExistence type="predicted"/>
<dbReference type="GO" id="GO:0005524">
    <property type="term" value="F:ATP binding"/>
    <property type="evidence" value="ECO:0007669"/>
    <property type="project" value="UniProtKB-KW"/>
</dbReference>
<dbReference type="PROSITE" id="PS50109">
    <property type="entry name" value="HIS_KIN"/>
    <property type="match status" value="1"/>
</dbReference>
<keyword evidence="11" id="KW-1133">Transmembrane helix</keyword>
<dbReference type="Pfam" id="PF00072">
    <property type="entry name" value="Response_reg"/>
    <property type="match status" value="2"/>
</dbReference>
<evidence type="ECO:0000256" key="14">
    <source>
        <dbReference type="ARBA" id="ARBA00023306"/>
    </source>
</evidence>
<keyword evidence="8" id="KW-0547">Nucleotide-binding</keyword>
<dbReference type="InterPro" id="IPR013655">
    <property type="entry name" value="PAS_fold_3"/>
</dbReference>
<accession>F0S7F2</accession>
<keyword evidence="10" id="KW-0067">ATP-binding</keyword>
<dbReference type="SMART" id="SM00448">
    <property type="entry name" value="REC"/>
    <property type="match status" value="2"/>
</dbReference>
<dbReference type="OrthoDB" id="9811889at2"/>
<dbReference type="CDD" id="cd00082">
    <property type="entry name" value="HisKA"/>
    <property type="match status" value="1"/>
</dbReference>
<feature type="modified residue" description="4-aspartylphosphate" evidence="16">
    <location>
        <position position="970"/>
    </location>
</feature>
<gene>
    <name evidence="22" type="ordered locus">Pedsa_0599</name>
</gene>
<dbReference type="Gene3D" id="2.10.70.100">
    <property type="match status" value="1"/>
</dbReference>
<evidence type="ECO:0000256" key="10">
    <source>
        <dbReference type="ARBA" id="ARBA00022840"/>
    </source>
</evidence>
<dbReference type="PANTHER" id="PTHR45339">
    <property type="entry name" value="HYBRID SIGNAL TRANSDUCTION HISTIDINE KINASE J"/>
    <property type="match status" value="1"/>
</dbReference>
<dbReference type="InterPro" id="IPR013767">
    <property type="entry name" value="PAS_fold"/>
</dbReference>
<evidence type="ECO:0000256" key="15">
    <source>
        <dbReference type="PROSITE-ProRule" id="PRU00110"/>
    </source>
</evidence>
<sequence>MIYRKLYMKNKLIPENEIERLQKLEYYGLSKMGKDPELDVLAEAACLIADCPSSLIAMMEEDVQRIQSCIGLELETVERENTLCQYVVFNRDIVVIEDTFEDPRSSTNPLIREGNIRFYAGIPLLADGYVLGTLCIIDFHPKKLSAKQISSLSQLGKAITKVLLGKKQKVEAEYFSEIVRLSKNMICVLDSQFLLKEINPAFSEGLGISRSAALGKSLLDILQDKDHTPEGLLKKLIGTTQGIQLVTTTQKENGKKTTIDWHFKYDSANGEIFAFGRNTTKELEEKLKLENSERRFRNFFENAIGLMSMHDMDGNIIAVNEKGRDILHYTAEEVKKLNLRQLVPPHHIPLLESYLERIARNKEDSDMMVLQTKDGTPIYWLYHNMLETDLEGKPYVVSTALNMTDRIQLEHDLLHTKQILEQTNAVAQVGGWEVDLEKNKVYWSDPTKIIHGVKKDFVPDLDSAIGFFEPESKKKVREIFEQAVVKGTSYDIELRLRKQDGESIWVRVKGVPEFEEGKCKRVFGIIQDINQSKTLYLELERKEAMLQAFVNYVPASVAMFDRDFNYVFVSNQWIEDFHQGKADLLNRNFFELFPHIPQERKKIYKEALEGKPYKNTNEIISVGGISEPQHFNWEVRPWHLRDGGIGGIIIFTQNISESVKVNEELKKAKTFADLASKAKSEFLANMSHEIRTPLNGVIGFSDLLLKTPLNETQKQYLNYINESGNSLLSIINDILDFSKIEAGKLELFIDKFNIYDIANQVINIVLYQAQRKDVELLLNIEQGLPSSIWVDESRIKQVLINLLGNAVKFTEHGEIELKIEKLSSYNDKITLRFSVRDTGIGIPKDKQQRIFEAFTQEDSSVSKRYGGTGLGLTISNNLLNYMKSKLQLKSEPGKGSIFYFDLEVLYEEQGEIDEELPINRVLIVDDNANNRTILKHMLDYKQVESVLAGNGMEALQLLMKGERFDVILMDYHMPILSGLETIDKIRELFHKQEKDIPLIVLHTSSEEHDVISSFRQEERSYCLLKPIKSEELYKALRRVIQKSKADIEDSSKSDQSFASAIYEQHIQILLADDNPVNMALNLRIMESLMPNAQLTEVSNGTAAIQACTRESFDIILMDVQMPGVDGIEATKQIRKLAGYQNTPIIGITAGNVLIEKEKCIEAGMSEFLAKPIRQQDVYKVLKRFVEVEKNESYKDRLDMDALKEQVGDDPEFMTFFLGLVIKELNAAAVNLTEVKGSEDISRLKEILHKLRGTASTTGLTRLAKLAFTMEDGLITDPAMPENLIEIEQEIEIGLQLAAKLLNKQ</sequence>
<dbReference type="Pfam" id="PF00512">
    <property type="entry name" value="HisKA"/>
    <property type="match status" value="1"/>
</dbReference>
<dbReference type="Gene3D" id="3.30.565.10">
    <property type="entry name" value="Histidine kinase-like ATPase, C-terminal domain"/>
    <property type="match status" value="1"/>
</dbReference>
<evidence type="ECO:0000256" key="9">
    <source>
        <dbReference type="ARBA" id="ARBA00022777"/>
    </source>
</evidence>
<evidence type="ECO:0000259" key="17">
    <source>
        <dbReference type="PROSITE" id="PS50109"/>
    </source>
</evidence>
<comment type="subcellular location">
    <subcellularLocation>
        <location evidence="2">Cell membrane</location>
        <topology evidence="2">Multi-pass membrane protein</topology>
    </subcellularLocation>
</comment>
<dbReference type="InterPro" id="IPR000700">
    <property type="entry name" value="PAS-assoc_C"/>
</dbReference>
<dbReference type="InterPro" id="IPR029016">
    <property type="entry name" value="GAF-like_dom_sf"/>
</dbReference>
<dbReference type="InterPro" id="IPR001789">
    <property type="entry name" value="Sig_transdc_resp-reg_receiver"/>
</dbReference>
<evidence type="ECO:0000256" key="8">
    <source>
        <dbReference type="ARBA" id="ARBA00022741"/>
    </source>
</evidence>
<dbReference type="SMART" id="SM00388">
    <property type="entry name" value="HisKA"/>
    <property type="match status" value="1"/>
</dbReference>
<dbReference type="Pfam" id="PF08447">
    <property type="entry name" value="PAS_3"/>
    <property type="match status" value="1"/>
</dbReference>
<dbReference type="GO" id="GO:0006355">
    <property type="term" value="P:regulation of DNA-templated transcription"/>
    <property type="evidence" value="ECO:0007669"/>
    <property type="project" value="InterPro"/>
</dbReference>
<evidence type="ECO:0000313" key="22">
    <source>
        <dbReference type="EMBL" id="ADY51177.1"/>
    </source>
</evidence>
<dbReference type="CDD" id="cd17546">
    <property type="entry name" value="REC_hyHK_CKI1_RcsC-like"/>
    <property type="match status" value="2"/>
</dbReference>
<dbReference type="Proteomes" id="UP000000310">
    <property type="component" value="Chromosome"/>
</dbReference>
<dbReference type="PROSITE" id="PS50112">
    <property type="entry name" value="PAS"/>
    <property type="match status" value="2"/>
</dbReference>
<dbReference type="SMART" id="SM00086">
    <property type="entry name" value="PAC"/>
    <property type="match status" value="2"/>
</dbReference>
<dbReference type="Gene3D" id="3.30.450.40">
    <property type="match status" value="1"/>
</dbReference>
<dbReference type="eggNOG" id="COG2203">
    <property type="taxonomic scope" value="Bacteria"/>
</dbReference>
<keyword evidence="14" id="KW-0131">Cell cycle</keyword>
<dbReference type="EMBL" id="CP002545">
    <property type="protein sequence ID" value="ADY51177.1"/>
    <property type="molecule type" value="Genomic_DNA"/>
</dbReference>
<keyword evidence="6" id="KW-0808">Transferase</keyword>
<evidence type="ECO:0000256" key="12">
    <source>
        <dbReference type="ARBA" id="ARBA00023012"/>
    </source>
</evidence>
<dbReference type="FunFam" id="1.10.287.130:FF:000038">
    <property type="entry name" value="Sensory transduction histidine kinase"/>
    <property type="match status" value="1"/>
</dbReference>
<dbReference type="eggNOG" id="COG0642">
    <property type="taxonomic scope" value="Bacteria"/>
</dbReference>
<dbReference type="KEGG" id="psn:Pedsa_0599"/>
<dbReference type="STRING" id="762903.Pedsa_0599"/>
<dbReference type="PRINTS" id="PR00344">
    <property type="entry name" value="BCTRLSENSOR"/>
</dbReference>
<dbReference type="Gene3D" id="1.10.287.130">
    <property type="match status" value="1"/>
</dbReference>
<keyword evidence="23" id="KW-1185">Reference proteome</keyword>
<dbReference type="PANTHER" id="PTHR45339:SF1">
    <property type="entry name" value="HYBRID SIGNAL TRANSDUCTION HISTIDINE KINASE J"/>
    <property type="match status" value="1"/>
</dbReference>
<dbReference type="InterPro" id="IPR000014">
    <property type="entry name" value="PAS"/>
</dbReference>
<dbReference type="NCBIfam" id="TIGR00229">
    <property type="entry name" value="sensory_box"/>
    <property type="match status" value="4"/>
</dbReference>
<dbReference type="SUPFAM" id="SSF47384">
    <property type="entry name" value="Homodimeric domain of signal transducing histidine kinase"/>
    <property type="match status" value="1"/>
</dbReference>
<evidence type="ECO:0000313" key="23">
    <source>
        <dbReference type="Proteomes" id="UP000000310"/>
    </source>
</evidence>
<dbReference type="Pfam" id="PF00989">
    <property type="entry name" value="PAS"/>
    <property type="match status" value="1"/>
</dbReference>
<dbReference type="InterPro" id="IPR008207">
    <property type="entry name" value="Sig_transdc_His_kin_Hpt_dom"/>
</dbReference>
<comment type="catalytic activity">
    <reaction evidence="1">
        <text>ATP + protein L-histidine = ADP + protein N-phospho-L-histidine.</text>
        <dbReference type="EC" id="2.7.13.3"/>
    </reaction>
</comment>
<feature type="domain" description="Response regulatory" evidence="18">
    <location>
        <begin position="1067"/>
        <end position="1185"/>
    </location>
</feature>
<dbReference type="InterPro" id="IPR005467">
    <property type="entry name" value="His_kinase_dom"/>
</dbReference>
<evidence type="ECO:0000256" key="2">
    <source>
        <dbReference type="ARBA" id="ARBA00004651"/>
    </source>
</evidence>
<reference evidence="23" key="2">
    <citation type="submission" date="2011-02" db="EMBL/GenBank/DDBJ databases">
        <title>The complete genome of Pedobacter saltans DSM 12145.</title>
        <authorList>
            <consortium name="US DOE Joint Genome Institute (JGI-PGF)"/>
            <person name="Lucas S."/>
            <person name="Copeland A."/>
            <person name="Lapidus A."/>
            <person name="Bruce D."/>
            <person name="Goodwin L."/>
            <person name="Pitluck S."/>
            <person name="Kyrpides N."/>
            <person name="Mavromatis K."/>
            <person name="Pagani I."/>
            <person name="Ivanova N."/>
            <person name="Ovchinnikova G."/>
            <person name="Lu M."/>
            <person name="Detter J.C."/>
            <person name="Han C."/>
            <person name="Land M."/>
            <person name="Hauser L."/>
            <person name="Markowitz V."/>
            <person name="Cheng J.-F."/>
            <person name="Hugenholtz P."/>
            <person name="Woyke T."/>
            <person name="Wu D."/>
            <person name="Tindall B."/>
            <person name="Pomrenke H.G."/>
            <person name="Brambilla E."/>
            <person name="Klenk H.-P."/>
            <person name="Eisen J.A."/>
        </authorList>
    </citation>
    <scope>NUCLEOTIDE SEQUENCE [LARGE SCALE GENOMIC DNA]</scope>
    <source>
        <strain evidence="23">ATCC 51119 / DSM 12145 / JCM 21818 / LMG 10337 / NBRC 100064 / NCIMB 13643</strain>
    </source>
</reference>
<dbReference type="FunFam" id="3.30.565.10:FF:000010">
    <property type="entry name" value="Sensor histidine kinase RcsC"/>
    <property type="match status" value="1"/>
</dbReference>
<dbReference type="GO" id="GO:0005886">
    <property type="term" value="C:plasma membrane"/>
    <property type="evidence" value="ECO:0007669"/>
    <property type="project" value="UniProtKB-SubCell"/>
</dbReference>
<feature type="domain" description="HPt" evidence="21">
    <location>
        <begin position="1209"/>
        <end position="1304"/>
    </location>
</feature>
<keyword evidence="9 22" id="KW-0418">Kinase</keyword>
<feature type="modified residue" description="Phosphohistidine" evidence="15">
    <location>
        <position position="1248"/>
    </location>
</feature>
<evidence type="ECO:0000256" key="11">
    <source>
        <dbReference type="ARBA" id="ARBA00022989"/>
    </source>
</evidence>
<keyword evidence="13" id="KW-0472">Membrane</keyword>
<dbReference type="SUPFAM" id="SSF55781">
    <property type="entry name" value="GAF domain-like"/>
    <property type="match status" value="1"/>
</dbReference>
<evidence type="ECO:0000256" key="16">
    <source>
        <dbReference type="PROSITE-ProRule" id="PRU00169"/>
    </source>
</evidence>
<feature type="domain" description="Histidine kinase" evidence="17">
    <location>
        <begin position="685"/>
        <end position="906"/>
    </location>
</feature>
<dbReference type="InterPro" id="IPR036641">
    <property type="entry name" value="HPT_dom_sf"/>
</dbReference>
<dbReference type="InterPro" id="IPR003018">
    <property type="entry name" value="GAF"/>
</dbReference>
<dbReference type="PROSITE" id="PS50113">
    <property type="entry name" value="PAC"/>
    <property type="match status" value="1"/>
</dbReference>
<dbReference type="GO" id="GO:0000155">
    <property type="term" value="F:phosphorelay sensor kinase activity"/>
    <property type="evidence" value="ECO:0007669"/>
    <property type="project" value="InterPro"/>
</dbReference>
<feature type="domain" description="Response regulatory" evidence="18">
    <location>
        <begin position="920"/>
        <end position="1040"/>
    </location>
</feature>
<evidence type="ECO:0000259" key="20">
    <source>
        <dbReference type="PROSITE" id="PS50113"/>
    </source>
</evidence>
<dbReference type="SUPFAM" id="SSF55785">
    <property type="entry name" value="PYP-like sensor domain (PAS domain)"/>
    <property type="match status" value="4"/>
</dbReference>
<dbReference type="Pfam" id="PF01627">
    <property type="entry name" value="Hpt"/>
    <property type="match status" value="1"/>
</dbReference>
<keyword evidence="4" id="KW-1003">Cell membrane</keyword>
<dbReference type="PROSITE" id="PS50894">
    <property type="entry name" value="HPT"/>
    <property type="match status" value="1"/>
</dbReference>
<dbReference type="InterPro" id="IPR001610">
    <property type="entry name" value="PAC"/>
</dbReference>
<dbReference type="Pfam" id="PF01590">
    <property type="entry name" value="GAF"/>
    <property type="match status" value="1"/>
</dbReference>
<evidence type="ECO:0000256" key="13">
    <source>
        <dbReference type="ARBA" id="ARBA00023136"/>
    </source>
</evidence>